<comment type="caution">
    <text evidence="1">The sequence shown here is derived from an EMBL/GenBank/DDBJ whole genome shotgun (WGS) entry which is preliminary data.</text>
</comment>
<evidence type="ECO:0000313" key="2">
    <source>
        <dbReference type="Proteomes" id="UP000289703"/>
    </source>
</evidence>
<organism evidence="1 2">
    <name type="scientific">Ancylomarina salipaludis</name>
    <dbReference type="NCBI Taxonomy" id="2501299"/>
    <lineage>
        <taxon>Bacteria</taxon>
        <taxon>Pseudomonadati</taxon>
        <taxon>Bacteroidota</taxon>
        <taxon>Bacteroidia</taxon>
        <taxon>Marinilabiliales</taxon>
        <taxon>Marinifilaceae</taxon>
        <taxon>Ancylomarina</taxon>
    </lineage>
</organism>
<name>A0A4Q1JL61_9BACT</name>
<keyword evidence="2" id="KW-1185">Reference proteome</keyword>
<evidence type="ECO:0000313" key="1">
    <source>
        <dbReference type="EMBL" id="RXQ92211.1"/>
    </source>
</evidence>
<proteinExistence type="predicted"/>
<dbReference type="AlphaFoldDB" id="A0A4Q1JL61"/>
<dbReference type="RefSeq" id="WP_129254867.1">
    <property type="nucleotide sequence ID" value="NZ_SAXA01000010.1"/>
</dbReference>
<sequence length="158" mass="17422">MKISELLASAKKETGVNFNGLLRKTARIKHGMGSDLSDVLGWDIVLRSKDGDCYSFYSAQAPLLGTTMAQPVVCPLGIVAFDEYKIGIKEAIQIFHTQNGGDKFTQICLSWPLVHPAAIEPHWHFRTNLGNDVVIGANSGRIDWAEARTLTNQMAKQH</sequence>
<reference evidence="1 2" key="1">
    <citation type="submission" date="2019-01" db="EMBL/GenBank/DDBJ databases">
        <title>Ancylomarina salipaludis sp. nov., isolated from a salt marsh.</title>
        <authorList>
            <person name="Yoon J.-H."/>
        </authorList>
    </citation>
    <scope>NUCLEOTIDE SEQUENCE [LARGE SCALE GENOMIC DNA]</scope>
    <source>
        <strain evidence="1 2">SHSM-M15</strain>
    </source>
</reference>
<protein>
    <submittedName>
        <fullName evidence="1">Uncharacterized protein</fullName>
    </submittedName>
</protein>
<gene>
    <name evidence="1" type="ORF">EO244_11725</name>
</gene>
<accession>A0A4Q1JL61</accession>
<dbReference type="EMBL" id="SAXA01000010">
    <property type="protein sequence ID" value="RXQ92211.1"/>
    <property type="molecule type" value="Genomic_DNA"/>
</dbReference>
<dbReference type="OrthoDB" id="1117767at2"/>
<dbReference type="Proteomes" id="UP000289703">
    <property type="component" value="Unassembled WGS sequence"/>
</dbReference>